<dbReference type="AlphaFoldDB" id="A0A8I2AJ46"/>
<evidence type="ECO:0000313" key="2">
    <source>
        <dbReference type="EMBL" id="MBQ0267224.1"/>
    </source>
</evidence>
<gene>
    <name evidence="2" type="ORF">J7T18_02795</name>
</gene>
<evidence type="ECO:0000313" key="3">
    <source>
        <dbReference type="Proteomes" id="UP000674270"/>
    </source>
</evidence>
<evidence type="ECO:0000256" key="1">
    <source>
        <dbReference type="SAM" id="SignalP"/>
    </source>
</evidence>
<keyword evidence="1" id="KW-0732">Signal</keyword>
<protein>
    <submittedName>
        <fullName evidence="2">Uncharacterized protein</fullName>
    </submittedName>
</protein>
<feature type="signal peptide" evidence="1">
    <location>
        <begin position="1"/>
        <end position="19"/>
    </location>
</feature>
<reference evidence="2" key="1">
    <citation type="submission" date="2021-03" db="EMBL/GenBank/DDBJ databases">
        <authorList>
            <person name="Stanton E."/>
        </authorList>
    </citation>
    <scope>NUCLEOTIDE SEQUENCE</scope>
    <source>
        <strain evidence="2">2020EL-00113</strain>
    </source>
</reference>
<dbReference type="Proteomes" id="UP000674270">
    <property type="component" value="Unassembled WGS sequence"/>
</dbReference>
<organism evidence="2 3">
    <name type="scientific">Providencia huaxiensis</name>
    <dbReference type="NCBI Taxonomy" id="2027290"/>
    <lineage>
        <taxon>Bacteria</taxon>
        <taxon>Pseudomonadati</taxon>
        <taxon>Pseudomonadota</taxon>
        <taxon>Gammaproteobacteria</taxon>
        <taxon>Enterobacterales</taxon>
        <taxon>Morganellaceae</taxon>
        <taxon>Providencia</taxon>
    </lineage>
</organism>
<proteinExistence type="predicted"/>
<feature type="chain" id="PRO_5034691019" evidence="1">
    <location>
        <begin position="20"/>
        <end position="125"/>
    </location>
</feature>
<dbReference type="EMBL" id="JAGKLY010000001">
    <property type="protein sequence ID" value="MBQ0267224.1"/>
    <property type="molecule type" value="Genomic_DNA"/>
</dbReference>
<comment type="caution">
    <text evidence="2">The sequence shown here is derived from an EMBL/GenBank/DDBJ whole genome shotgun (WGS) entry which is preliminary data.</text>
</comment>
<accession>A0A8I2AJ46</accession>
<name>A0A8I2AJ46_9GAMM</name>
<sequence>MTMKRLLLAFCLTPVLVMADNAPLNISEIANDYCEITGQALSEAYSTDKTSSELTQATIAKLKSENVDLKQLATVESDLRENLTSAIDAIRSNKSKFANEADFNKSLNDSVSACKIQTELLLNKS</sequence>